<feature type="signal peptide" evidence="1">
    <location>
        <begin position="1"/>
        <end position="21"/>
    </location>
</feature>
<evidence type="ECO:0000313" key="2">
    <source>
        <dbReference type="EMBL" id="TCO76756.1"/>
    </source>
</evidence>
<dbReference type="Gene3D" id="2.30.30.830">
    <property type="match status" value="1"/>
</dbReference>
<sequence length="176" mass="19575">MGRCARTVTLVCLMAALSACSDSDMSDLDRFMDEKNARPGGVIAPIPTFKAYEAFAYSATRMRSPFDRPIEVREIAQLQSVSTIRPDDNRAKEFLEQYTFDSLAMVGTLARDGREWALVRDPDGGIHRVTQGNYLGRNHGKIVELEDTYIAVVEIVTDGTADGWVERPRTIELSGL</sequence>
<dbReference type="InterPro" id="IPR007446">
    <property type="entry name" value="PilP"/>
</dbReference>
<dbReference type="AlphaFoldDB" id="A0A4R2KZE1"/>
<organism evidence="2 3">
    <name type="scientific">Chromatocurvus halotolerans</name>
    <dbReference type="NCBI Taxonomy" id="1132028"/>
    <lineage>
        <taxon>Bacteria</taxon>
        <taxon>Pseudomonadati</taxon>
        <taxon>Pseudomonadota</taxon>
        <taxon>Gammaproteobacteria</taxon>
        <taxon>Cellvibrionales</taxon>
        <taxon>Halieaceae</taxon>
        <taxon>Chromatocurvus</taxon>
    </lineage>
</organism>
<gene>
    <name evidence="2" type="ORF">EV688_104211</name>
</gene>
<dbReference type="PROSITE" id="PS51257">
    <property type="entry name" value="PROKAR_LIPOPROTEIN"/>
    <property type="match status" value="1"/>
</dbReference>
<proteinExistence type="predicted"/>
<dbReference type="EMBL" id="SLWX01000004">
    <property type="protein sequence ID" value="TCO76756.1"/>
    <property type="molecule type" value="Genomic_DNA"/>
</dbReference>
<dbReference type="Pfam" id="PF04351">
    <property type="entry name" value="PilP"/>
    <property type="match status" value="1"/>
</dbReference>
<keyword evidence="3" id="KW-1185">Reference proteome</keyword>
<protein>
    <submittedName>
        <fullName evidence="2">Type IV pilus assembly protein PilP</fullName>
    </submittedName>
</protein>
<dbReference type="RefSeq" id="WP_117315091.1">
    <property type="nucleotide sequence ID" value="NZ_QQSW01000002.1"/>
</dbReference>
<evidence type="ECO:0000256" key="1">
    <source>
        <dbReference type="SAM" id="SignalP"/>
    </source>
</evidence>
<accession>A0A4R2KZE1</accession>
<comment type="caution">
    <text evidence="2">The sequence shown here is derived from an EMBL/GenBank/DDBJ whole genome shotgun (WGS) entry which is preliminary data.</text>
</comment>
<feature type="chain" id="PRO_5020351213" evidence="1">
    <location>
        <begin position="22"/>
        <end position="176"/>
    </location>
</feature>
<keyword evidence="1" id="KW-0732">Signal</keyword>
<dbReference type="PIRSF" id="PIRSF016481">
    <property type="entry name" value="Pilus_assembly_PilP"/>
    <property type="match status" value="1"/>
</dbReference>
<dbReference type="Proteomes" id="UP000294980">
    <property type="component" value="Unassembled WGS sequence"/>
</dbReference>
<dbReference type="OrthoDB" id="5296580at2"/>
<evidence type="ECO:0000313" key="3">
    <source>
        <dbReference type="Proteomes" id="UP000294980"/>
    </source>
</evidence>
<reference evidence="2 3" key="1">
    <citation type="submission" date="2019-03" db="EMBL/GenBank/DDBJ databases">
        <title>Genomic Encyclopedia of Type Strains, Phase IV (KMG-IV): sequencing the most valuable type-strain genomes for metagenomic binning, comparative biology and taxonomic classification.</title>
        <authorList>
            <person name="Goeker M."/>
        </authorList>
    </citation>
    <scope>NUCLEOTIDE SEQUENCE [LARGE SCALE GENOMIC DNA]</scope>
    <source>
        <strain evidence="2 3">DSM 23344</strain>
    </source>
</reference>
<name>A0A4R2KZE1_9GAMM</name>